<dbReference type="NCBIfam" id="NF033563">
    <property type="entry name" value="transpos_IS30"/>
    <property type="match status" value="1"/>
</dbReference>
<gene>
    <name evidence="1" type="ORF">GA0111570_105289</name>
</gene>
<sequence>MTLVERHSRYVVILGLPEGKDTAGVADVLIDRVHDLPAHLRGSLTWDQGTEMAPHSRHGSAVYFAHPRSPWKRHCNENTVRVGGAGSGLIREYLPGGVITTHQPYLNAIAEELNERPRAVLGYLTPREAFERLLVDDAVASTP</sequence>
<dbReference type="PANTHER" id="PTHR10948:SF23">
    <property type="entry name" value="TRANSPOSASE INSI FOR INSERTION SEQUENCE ELEMENT IS30A-RELATED"/>
    <property type="match status" value="1"/>
</dbReference>
<dbReference type="GO" id="GO:0005829">
    <property type="term" value="C:cytosol"/>
    <property type="evidence" value="ECO:0007669"/>
    <property type="project" value="TreeGrafter"/>
</dbReference>
<dbReference type="InterPro" id="IPR051917">
    <property type="entry name" value="Transposase-Integrase"/>
</dbReference>
<dbReference type="SUPFAM" id="SSF53098">
    <property type="entry name" value="Ribonuclease H-like"/>
    <property type="match status" value="1"/>
</dbReference>
<proteinExistence type="predicted"/>
<accession>A0A1G6H0Z7</accession>
<dbReference type="InterPro" id="IPR012337">
    <property type="entry name" value="RNaseH-like_sf"/>
</dbReference>
<protein>
    <recommendedName>
        <fullName evidence="3">Integrase catalytic domain-containing protein</fullName>
    </recommendedName>
</protein>
<dbReference type="EMBL" id="FMYF01000005">
    <property type="protein sequence ID" value="SDB87066.1"/>
    <property type="molecule type" value="Genomic_DNA"/>
</dbReference>
<dbReference type="PANTHER" id="PTHR10948">
    <property type="entry name" value="TRANSPOSASE"/>
    <property type="match status" value="1"/>
</dbReference>
<name>A0A1G6H0Z7_9ACTN</name>
<dbReference type="InterPro" id="IPR053392">
    <property type="entry name" value="Transposase_IS30-like"/>
</dbReference>
<dbReference type="AlphaFoldDB" id="A0A1G6H0Z7"/>
<dbReference type="RefSeq" id="WP_245703115.1">
    <property type="nucleotide sequence ID" value="NZ_FMYF01000005.1"/>
</dbReference>
<evidence type="ECO:0008006" key="3">
    <source>
        <dbReference type="Google" id="ProtNLM"/>
    </source>
</evidence>
<dbReference type="Proteomes" id="UP000199086">
    <property type="component" value="Unassembled WGS sequence"/>
</dbReference>
<organism evidence="1 2">
    <name type="scientific">Raineyella antarctica</name>
    <dbReference type="NCBI Taxonomy" id="1577474"/>
    <lineage>
        <taxon>Bacteria</taxon>
        <taxon>Bacillati</taxon>
        <taxon>Actinomycetota</taxon>
        <taxon>Actinomycetes</taxon>
        <taxon>Propionibacteriales</taxon>
        <taxon>Propionibacteriaceae</taxon>
        <taxon>Raineyella</taxon>
    </lineage>
</organism>
<dbReference type="GO" id="GO:0032196">
    <property type="term" value="P:transposition"/>
    <property type="evidence" value="ECO:0007669"/>
    <property type="project" value="TreeGrafter"/>
</dbReference>
<keyword evidence="2" id="KW-1185">Reference proteome</keyword>
<evidence type="ECO:0000313" key="2">
    <source>
        <dbReference type="Proteomes" id="UP000199086"/>
    </source>
</evidence>
<evidence type="ECO:0000313" key="1">
    <source>
        <dbReference type="EMBL" id="SDB87066.1"/>
    </source>
</evidence>
<reference evidence="1 2" key="1">
    <citation type="submission" date="2016-06" db="EMBL/GenBank/DDBJ databases">
        <authorList>
            <person name="Olsen C.W."/>
            <person name="Carey S."/>
            <person name="Hinshaw L."/>
            <person name="Karasin A.I."/>
        </authorList>
    </citation>
    <scope>NUCLEOTIDE SEQUENCE [LARGE SCALE GENOMIC DNA]</scope>
    <source>
        <strain evidence="1 2">LZ-22</strain>
    </source>
</reference>
<dbReference type="GO" id="GO:0004803">
    <property type="term" value="F:transposase activity"/>
    <property type="evidence" value="ECO:0007669"/>
    <property type="project" value="TreeGrafter"/>
</dbReference>